<dbReference type="RefSeq" id="WP_145267293.1">
    <property type="nucleotide sequence ID" value="NZ_CP036316.1"/>
</dbReference>
<dbReference type="OrthoDB" id="263777at2"/>
<evidence type="ECO:0000259" key="1">
    <source>
        <dbReference type="Pfam" id="PF07596"/>
    </source>
</evidence>
<dbReference type="Pfam" id="PF07596">
    <property type="entry name" value="SBP_bac_10"/>
    <property type="match status" value="1"/>
</dbReference>
<dbReference type="AlphaFoldDB" id="A0A517TE94"/>
<dbReference type="PANTHER" id="PTHR30093:SF2">
    <property type="entry name" value="TYPE II SECRETION SYSTEM PROTEIN H"/>
    <property type="match status" value="1"/>
</dbReference>
<dbReference type="Pfam" id="PF07963">
    <property type="entry name" value="N_methyl"/>
    <property type="match status" value="1"/>
</dbReference>
<feature type="domain" description="DUF1559" evidence="1">
    <location>
        <begin position="33"/>
        <end position="324"/>
    </location>
</feature>
<accession>A0A517TE94</accession>
<dbReference type="InterPro" id="IPR027558">
    <property type="entry name" value="Pre_pil_HX9DG_C"/>
</dbReference>
<gene>
    <name evidence="2" type="primary">xcpT_41</name>
    <name evidence="2" type="ORF">V22_39530</name>
</gene>
<organism evidence="2 3">
    <name type="scientific">Calycomorphotria hydatis</name>
    <dbReference type="NCBI Taxonomy" id="2528027"/>
    <lineage>
        <taxon>Bacteria</taxon>
        <taxon>Pseudomonadati</taxon>
        <taxon>Planctomycetota</taxon>
        <taxon>Planctomycetia</taxon>
        <taxon>Planctomycetales</taxon>
        <taxon>Planctomycetaceae</taxon>
        <taxon>Calycomorphotria</taxon>
    </lineage>
</organism>
<protein>
    <submittedName>
        <fullName evidence="2">Type II secretion system protein G</fullName>
    </submittedName>
</protein>
<keyword evidence="3" id="KW-1185">Reference proteome</keyword>
<dbReference type="PROSITE" id="PS00409">
    <property type="entry name" value="PROKAR_NTER_METHYL"/>
    <property type="match status" value="1"/>
</dbReference>
<proteinExistence type="predicted"/>
<dbReference type="NCBIfam" id="TIGR02532">
    <property type="entry name" value="IV_pilin_GFxxxE"/>
    <property type="match status" value="1"/>
</dbReference>
<dbReference type="InterPro" id="IPR011453">
    <property type="entry name" value="DUF1559"/>
</dbReference>
<name>A0A517TE94_9PLAN</name>
<dbReference type="SUPFAM" id="SSF54523">
    <property type="entry name" value="Pili subunits"/>
    <property type="match status" value="1"/>
</dbReference>
<sequence>MSRNIKHGFTLVELLVVIAIISLLIALLLPAVQQAREAARMSQCKNNLKQIGLALHNYHDMHLTFPPGYIDGDYDNAVFGSSYSLSQSGGQDGGYSWQTLILPMLEETGIYNKFDFNVHPFGAPANGETVSTHGGSTTDNHEACSTYLDVFSCPSDIKPTHTNFITSGNAAYHASIATSSYAGSLGAFRDGPCSNKALEYGRKLDNGLFSVNSKIRIRDITDGTSYVIMVGEIRWRQDDIGSENNTLYGGMAAGMQSHCGNTNGDASNSGSGGPFRFLRGNRYGINEVTTIHYNYGRSYHSFHAGGAQFVFADGSVHFLTEQINHTGSEYNDSPAYRYRYGIWQRLAAIDDGNVIDKF</sequence>
<dbReference type="InterPro" id="IPR012902">
    <property type="entry name" value="N_methyl_site"/>
</dbReference>
<dbReference type="Gene3D" id="3.30.700.10">
    <property type="entry name" value="Glycoprotein, Type 4 Pilin"/>
    <property type="match status" value="1"/>
</dbReference>
<dbReference type="PANTHER" id="PTHR30093">
    <property type="entry name" value="GENERAL SECRETION PATHWAY PROTEIN G"/>
    <property type="match status" value="1"/>
</dbReference>
<dbReference type="EMBL" id="CP036316">
    <property type="protein sequence ID" value="QDT66682.1"/>
    <property type="molecule type" value="Genomic_DNA"/>
</dbReference>
<evidence type="ECO:0000313" key="3">
    <source>
        <dbReference type="Proteomes" id="UP000319976"/>
    </source>
</evidence>
<dbReference type="KEGG" id="chya:V22_39530"/>
<dbReference type="NCBIfam" id="TIGR04294">
    <property type="entry name" value="pre_pil_HX9DG"/>
    <property type="match status" value="1"/>
</dbReference>
<evidence type="ECO:0000313" key="2">
    <source>
        <dbReference type="EMBL" id="QDT66682.1"/>
    </source>
</evidence>
<reference evidence="2 3" key="1">
    <citation type="submission" date="2019-02" db="EMBL/GenBank/DDBJ databases">
        <title>Deep-cultivation of Planctomycetes and their phenomic and genomic characterization uncovers novel biology.</title>
        <authorList>
            <person name="Wiegand S."/>
            <person name="Jogler M."/>
            <person name="Boedeker C."/>
            <person name="Pinto D."/>
            <person name="Vollmers J."/>
            <person name="Rivas-Marin E."/>
            <person name="Kohn T."/>
            <person name="Peeters S.H."/>
            <person name="Heuer A."/>
            <person name="Rast P."/>
            <person name="Oberbeckmann S."/>
            <person name="Bunk B."/>
            <person name="Jeske O."/>
            <person name="Meyerdierks A."/>
            <person name="Storesund J.E."/>
            <person name="Kallscheuer N."/>
            <person name="Luecker S."/>
            <person name="Lage O.M."/>
            <person name="Pohl T."/>
            <person name="Merkel B.J."/>
            <person name="Hornburger P."/>
            <person name="Mueller R.-W."/>
            <person name="Bruemmer F."/>
            <person name="Labrenz M."/>
            <person name="Spormann A.M."/>
            <person name="Op den Camp H."/>
            <person name="Overmann J."/>
            <person name="Amann R."/>
            <person name="Jetten M.S.M."/>
            <person name="Mascher T."/>
            <person name="Medema M.H."/>
            <person name="Devos D.P."/>
            <person name="Kaster A.-K."/>
            <person name="Ovreas L."/>
            <person name="Rohde M."/>
            <person name="Galperin M.Y."/>
            <person name="Jogler C."/>
        </authorList>
    </citation>
    <scope>NUCLEOTIDE SEQUENCE [LARGE SCALE GENOMIC DNA]</scope>
    <source>
        <strain evidence="2 3">V22</strain>
    </source>
</reference>
<dbReference type="InterPro" id="IPR045584">
    <property type="entry name" value="Pilin-like"/>
</dbReference>
<dbReference type="Proteomes" id="UP000319976">
    <property type="component" value="Chromosome"/>
</dbReference>